<sequence length="144" mass="16112">MVSCYQYVVNDRTLNVIGGSYLRDTYIFSTFNFVPIITSFVVWVNLPLAFSSSGYPDCSRGARRNGQDSCGLRCQSDGMAAGCTGSLMSATDAFGCMIPPTATWRTVFLRRARTLMSGKYFRVESSIKRHKNWERAFGKVCPKK</sequence>
<keyword evidence="3" id="KW-1185">Reference proteome</keyword>
<keyword evidence="1" id="KW-0472">Membrane</keyword>
<gene>
    <name evidence="2" type="ORF">AVEN_146331_1</name>
</gene>
<proteinExistence type="predicted"/>
<dbReference type="AlphaFoldDB" id="A0A4Y2UVP9"/>
<keyword evidence="1" id="KW-0812">Transmembrane</keyword>
<reference evidence="2 3" key="1">
    <citation type="journal article" date="2019" name="Sci. Rep.">
        <title>Orb-weaving spider Araneus ventricosus genome elucidates the spidroin gene catalogue.</title>
        <authorList>
            <person name="Kono N."/>
            <person name="Nakamura H."/>
            <person name="Ohtoshi R."/>
            <person name="Moran D.A.P."/>
            <person name="Shinohara A."/>
            <person name="Yoshida Y."/>
            <person name="Fujiwara M."/>
            <person name="Mori M."/>
            <person name="Tomita M."/>
            <person name="Arakawa K."/>
        </authorList>
    </citation>
    <scope>NUCLEOTIDE SEQUENCE [LARGE SCALE GENOMIC DNA]</scope>
</reference>
<feature type="transmembrane region" description="Helical" evidence="1">
    <location>
        <begin position="26"/>
        <end position="46"/>
    </location>
</feature>
<evidence type="ECO:0000313" key="2">
    <source>
        <dbReference type="EMBL" id="GBO16292.1"/>
    </source>
</evidence>
<keyword evidence="1" id="KW-1133">Transmembrane helix</keyword>
<name>A0A4Y2UVP9_ARAVE</name>
<dbReference type="Proteomes" id="UP000499080">
    <property type="component" value="Unassembled WGS sequence"/>
</dbReference>
<evidence type="ECO:0000313" key="3">
    <source>
        <dbReference type="Proteomes" id="UP000499080"/>
    </source>
</evidence>
<evidence type="ECO:0000256" key="1">
    <source>
        <dbReference type="SAM" id="Phobius"/>
    </source>
</evidence>
<dbReference type="EMBL" id="BGPR01040203">
    <property type="protein sequence ID" value="GBO16292.1"/>
    <property type="molecule type" value="Genomic_DNA"/>
</dbReference>
<accession>A0A4Y2UVP9</accession>
<organism evidence="2 3">
    <name type="scientific">Araneus ventricosus</name>
    <name type="common">Orbweaver spider</name>
    <name type="synonym">Epeira ventricosa</name>
    <dbReference type="NCBI Taxonomy" id="182803"/>
    <lineage>
        <taxon>Eukaryota</taxon>
        <taxon>Metazoa</taxon>
        <taxon>Ecdysozoa</taxon>
        <taxon>Arthropoda</taxon>
        <taxon>Chelicerata</taxon>
        <taxon>Arachnida</taxon>
        <taxon>Araneae</taxon>
        <taxon>Araneomorphae</taxon>
        <taxon>Entelegynae</taxon>
        <taxon>Araneoidea</taxon>
        <taxon>Araneidae</taxon>
        <taxon>Araneus</taxon>
    </lineage>
</organism>
<comment type="caution">
    <text evidence="2">The sequence shown here is derived from an EMBL/GenBank/DDBJ whole genome shotgun (WGS) entry which is preliminary data.</text>
</comment>
<protein>
    <submittedName>
        <fullName evidence="2">Uncharacterized protein</fullName>
    </submittedName>
</protein>